<keyword evidence="2 3" id="KW-0732">Signal</keyword>
<name>A0ABU1YRN6_ROSSA</name>
<dbReference type="Proteomes" id="UP001180453">
    <property type="component" value="Unassembled WGS sequence"/>
</dbReference>
<dbReference type="RefSeq" id="WP_310268898.1">
    <property type="nucleotide sequence ID" value="NZ_JAVDXU010000003.1"/>
</dbReference>
<sequence>MKKIALSLAVLALAAGAQAQTTRSGSNAEHNYGLLSLGQGHLNADCSGIQTCDRNAAGGKAMFGHAFGNGFAVEGGYTNFGKFRASQGAVGLSGRPEALSLSGAYTAHLSPDWGLVGRLGVARVRTKVNAEVGTLTGSSSESRTQPIAGLGVNYALTPSTRVELGVDATRAQIQGERQNVRLVSLGARMAF</sequence>
<evidence type="ECO:0000313" key="6">
    <source>
        <dbReference type="Proteomes" id="UP001180453"/>
    </source>
</evidence>
<reference evidence="5 6" key="1">
    <citation type="submission" date="2023-07" db="EMBL/GenBank/DDBJ databases">
        <title>Sorghum-associated microbial communities from plants grown in Nebraska, USA.</title>
        <authorList>
            <person name="Schachtman D."/>
        </authorList>
    </citation>
    <scope>NUCLEOTIDE SEQUENCE [LARGE SCALE GENOMIC DNA]</scope>
    <source>
        <strain evidence="5 6">BE314</strain>
    </source>
</reference>
<dbReference type="EMBL" id="JAVDXU010000003">
    <property type="protein sequence ID" value="MDR7271523.1"/>
    <property type="molecule type" value="Genomic_DNA"/>
</dbReference>
<comment type="subcellular location">
    <subcellularLocation>
        <location evidence="1">Cell outer membrane</location>
    </subcellularLocation>
</comment>
<accession>A0ABU1YRN6</accession>
<feature type="signal peptide" evidence="3">
    <location>
        <begin position="1"/>
        <end position="19"/>
    </location>
</feature>
<dbReference type="Pfam" id="PF13505">
    <property type="entry name" value="OMP_b-brl"/>
    <property type="match status" value="1"/>
</dbReference>
<keyword evidence="6" id="KW-1185">Reference proteome</keyword>
<dbReference type="Gene3D" id="2.40.160.20">
    <property type="match status" value="1"/>
</dbReference>
<dbReference type="SUPFAM" id="SSF56925">
    <property type="entry name" value="OMPA-like"/>
    <property type="match status" value="1"/>
</dbReference>
<evidence type="ECO:0000313" key="5">
    <source>
        <dbReference type="EMBL" id="MDR7271523.1"/>
    </source>
</evidence>
<evidence type="ECO:0000256" key="2">
    <source>
        <dbReference type="ARBA" id="ARBA00022729"/>
    </source>
</evidence>
<protein>
    <submittedName>
        <fullName evidence="5">Porin</fullName>
    </submittedName>
</protein>
<evidence type="ECO:0000256" key="1">
    <source>
        <dbReference type="ARBA" id="ARBA00004442"/>
    </source>
</evidence>
<feature type="domain" description="Outer membrane protein beta-barrel" evidence="4">
    <location>
        <begin position="6"/>
        <end position="178"/>
    </location>
</feature>
<evidence type="ECO:0000256" key="3">
    <source>
        <dbReference type="SAM" id="SignalP"/>
    </source>
</evidence>
<comment type="caution">
    <text evidence="5">The sequence shown here is derived from an EMBL/GenBank/DDBJ whole genome shotgun (WGS) entry which is preliminary data.</text>
</comment>
<proteinExistence type="predicted"/>
<evidence type="ECO:0000259" key="4">
    <source>
        <dbReference type="Pfam" id="PF13505"/>
    </source>
</evidence>
<gene>
    <name evidence="5" type="ORF">J2X20_004191</name>
</gene>
<feature type="chain" id="PRO_5045646168" evidence="3">
    <location>
        <begin position="20"/>
        <end position="191"/>
    </location>
</feature>
<organism evidence="5 6">
    <name type="scientific">Roseateles saccharophilus</name>
    <name type="common">Pseudomonas saccharophila</name>
    <dbReference type="NCBI Taxonomy" id="304"/>
    <lineage>
        <taxon>Bacteria</taxon>
        <taxon>Pseudomonadati</taxon>
        <taxon>Pseudomonadota</taxon>
        <taxon>Betaproteobacteria</taxon>
        <taxon>Burkholderiales</taxon>
        <taxon>Sphaerotilaceae</taxon>
        <taxon>Roseateles</taxon>
    </lineage>
</organism>
<dbReference type="InterPro" id="IPR011250">
    <property type="entry name" value="OMP/PagP_B-barrel"/>
</dbReference>
<dbReference type="InterPro" id="IPR027385">
    <property type="entry name" value="Beta-barrel_OMP"/>
</dbReference>